<dbReference type="Gene3D" id="3.40.50.720">
    <property type="entry name" value="NAD(P)-binding Rossmann-like Domain"/>
    <property type="match status" value="1"/>
</dbReference>
<dbReference type="Proteomes" id="UP001152300">
    <property type="component" value="Unassembled WGS sequence"/>
</dbReference>
<evidence type="ECO:0000313" key="2">
    <source>
        <dbReference type="Proteomes" id="UP001152300"/>
    </source>
</evidence>
<name>A0A9X0DFZ4_9HELO</name>
<dbReference type="AlphaFoldDB" id="A0A9X0DFZ4"/>
<proteinExistence type="predicted"/>
<protein>
    <submittedName>
        <fullName evidence="1">Uncharacterized protein</fullName>
    </submittedName>
</protein>
<dbReference type="InterPro" id="IPR036291">
    <property type="entry name" value="NAD(P)-bd_dom_sf"/>
</dbReference>
<dbReference type="OrthoDB" id="191139at2759"/>
<sequence length="156" mass="16972">MVLDFRTSADRLTTSNSEFEEKTKGSEVASVFADELKQRKILIAGVGPKQVGARLTQTLAAHGLNLLVLTGRFTDKVEAVTEFTREAHPNVHIRILKLYVASFESVCSTAAEVNAYTEQSIDILIKNAGAMNIPVLMVLRCISRPTTSGVSYSPTS</sequence>
<comment type="caution">
    <text evidence="1">The sequence shown here is derived from an EMBL/GenBank/DDBJ whole genome shotgun (WGS) entry which is preliminary data.</text>
</comment>
<accession>A0A9X0DFZ4</accession>
<dbReference type="SUPFAM" id="SSF51735">
    <property type="entry name" value="NAD(P)-binding Rossmann-fold domains"/>
    <property type="match status" value="1"/>
</dbReference>
<reference evidence="1" key="1">
    <citation type="submission" date="2022-11" db="EMBL/GenBank/DDBJ databases">
        <title>Genome Resource of Sclerotinia nivalis Strain SnTB1, a Plant Pathogen Isolated from American Ginseng.</title>
        <authorList>
            <person name="Fan S."/>
        </authorList>
    </citation>
    <scope>NUCLEOTIDE SEQUENCE</scope>
    <source>
        <strain evidence="1">SnTB1</strain>
    </source>
</reference>
<dbReference type="EMBL" id="JAPEIS010000011">
    <property type="protein sequence ID" value="KAJ8061489.1"/>
    <property type="molecule type" value="Genomic_DNA"/>
</dbReference>
<keyword evidence="2" id="KW-1185">Reference proteome</keyword>
<gene>
    <name evidence="1" type="ORF">OCU04_009304</name>
</gene>
<organism evidence="1 2">
    <name type="scientific">Sclerotinia nivalis</name>
    <dbReference type="NCBI Taxonomy" id="352851"/>
    <lineage>
        <taxon>Eukaryota</taxon>
        <taxon>Fungi</taxon>
        <taxon>Dikarya</taxon>
        <taxon>Ascomycota</taxon>
        <taxon>Pezizomycotina</taxon>
        <taxon>Leotiomycetes</taxon>
        <taxon>Helotiales</taxon>
        <taxon>Sclerotiniaceae</taxon>
        <taxon>Sclerotinia</taxon>
    </lineage>
</organism>
<evidence type="ECO:0000313" key="1">
    <source>
        <dbReference type="EMBL" id="KAJ8061489.1"/>
    </source>
</evidence>